<dbReference type="CDD" id="cd10952">
    <property type="entry name" value="CE4_MrCDA_like"/>
    <property type="match status" value="1"/>
</dbReference>
<evidence type="ECO:0000256" key="4">
    <source>
        <dbReference type="ARBA" id="ARBA00010973"/>
    </source>
</evidence>
<dbReference type="AlphaFoldDB" id="A0A077WB88"/>
<evidence type="ECO:0000256" key="16">
    <source>
        <dbReference type="ARBA" id="ARBA00023285"/>
    </source>
</evidence>
<keyword evidence="15" id="KW-0119">Carbohydrate metabolism</keyword>
<dbReference type="SUPFAM" id="SSF88713">
    <property type="entry name" value="Glycoside hydrolase/deacetylase"/>
    <property type="match status" value="1"/>
</dbReference>
<dbReference type="Gene3D" id="3.20.20.370">
    <property type="entry name" value="Glycoside hydrolase/deacetylase"/>
    <property type="match status" value="1"/>
</dbReference>
<keyword evidence="8" id="KW-0336">GPI-anchor</keyword>
<dbReference type="EMBL" id="LK023313">
    <property type="protein sequence ID" value="CDS03418.1"/>
    <property type="molecule type" value="Genomic_DNA"/>
</dbReference>
<keyword evidence="16" id="KW-0170">Cobalt</keyword>
<dbReference type="GO" id="GO:0004099">
    <property type="term" value="F:chitin deacetylase activity"/>
    <property type="evidence" value="ECO:0007669"/>
    <property type="project" value="UniProtKB-EC"/>
</dbReference>
<evidence type="ECO:0000256" key="14">
    <source>
        <dbReference type="ARBA" id="ARBA00023180"/>
    </source>
</evidence>
<evidence type="ECO:0000256" key="12">
    <source>
        <dbReference type="ARBA" id="ARBA00023024"/>
    </source>
</evidence>
<evidence type="ECO:0000256" key="8">
    <source>
        <dbReference type="ARBA" id="ARBA00022622"/>
    </source>
</evidence>
<gene>
    <name evidence="24" type="ORF">LRAMOSA00820</name>
</gene>
<keyword evidence="13" id="KW-0472">Membrane</keyword>
<accession>A0A077WB88</accession>
<evidence type="ECO:0000256" key="3">
    <source>
        <dbReference type="ARBA" id="ARBA00004609"/>
    </source>
</evidence>
<evidence type="ECO:0000256" key="19">
    <source>
        <dbReference type="ARBA" id="ARBA00023326"/>
    </source>
</evidence>
<keyword evidence="5" id="KW-1003">Cell membrane</keyword>
<keyword evidence="19" id="KW-0624">Polysaccharide degradation</keyword>
<dbReference type="GO" id="GO:0046872">
    <property type="term" value="F:metal ion binding"/>
    <property type="evidence" value="ECO:0007669"/>
    <property type="project" value="UniProtKB-KW"/>
</dbReference>
<evidence type="ECO:0000256" key="6">
    <source>
        <dbReference type="ARBA" id="ARBA00022512"/>
    </source>
</evidence>
<dbReference type="PANTHER" id="PTHR10587:SF98">
    <property type="entry name" value="CHITIN DEACETYLASE"/>
    <property type="match status" value="1"/>
</dbReference>
<name>A0A077WB88_9FUNG</name>
<evidence type="ECO:0000256" key="11">
    <source>
        <dbReference type="ARBA" id="ARBA00022801"/>
    </source>
</evidence>
<dbReference type="GO" id="GO:0000272">
    <property type="term" value="P:polysaccharide catabolic process"/>
    <property type="evidence" value="ECO:0007669"/>
    <property type="project" value="UniProtKB-KW"/>
</dbReference>
<keyword evidence="6" id="KW-0134">Cell wall</keyword>
<feature type="signal peptide" evidence="22">
    <location>
        <begin position="1"/>
        <end position="22"/>
    </location>
</feature>
<feature type="chain" id="PRO_5001726033" description="chitin deacetylase" evidence="22">
    <location>
        <begin position="23"/>
        <end position="415"/>
    </location>
</feature>
<keyword evidence="17" id="KW-0449">Lipoprotein</keyword>
<dbReference type="PANTHER" id="PTHR10587">
    <property type="entry name" value="GLYCOSYL TRANSFERASE-RELATED"/>
    <property type="match status" value="1"/>
</dbReference>
<dbReference type="GO" id="GO:0098552">
    <property type="term" value="C:side of membrane"/>
    <property type="evidence" value="ECO:0007669"/>
    <property type="project" value="UniProtKB-KW"/>
</dbReference>
<keyword evidence="12" id="KW-0146">Chitin degradation</keyword>
<comment type="similarity">
    <text evidence="4">Belongs to the polysaccharide deacetylase family.</text>
</comment>
<keyword evidence="11" id="KW-0378">Hydrolase</keyword>
<evidence type="ECO:0000256" key="1">
    <source>
        <dbReference type="ARBA" id="ARBA00001941"/>
    </source>
</evidence>
<dbReference type="FunFam" id="3.20.20.370:FF:000004">
    <property type="entry name" value="Related to Chitin deacetylase"/>
    <property type="match status" value="1"/>
</dbReference>
<dbReference type="Pfam" id="PF01522">
    <property type="entry name" value="Polysacc_deac_1"/>
    <property type="match status" value="1"/>
</dbReference>
<evidence type="ECO:0000256" key="22">
    <source>
        <dbReference type="SAM" id="SignalP"/>
    </source>
</evidence>
<evidence type="ECO:0000256" key="2">
    <source>
        <dbReference type="ARBA" id="ARBA00004191"/>
    </source>
</evidence>
<keyword evidence="7" id="KW-0964">Secreted</keyword>
<dbReference type="GO" id="GO:0005886">
    <property type="term" value="C:plasma membrane"/>
    <property type="evidence" value="ECO:0007669"/>
    <property type="project" value="UniProtKB-SubCell"/>
</dbReference>
<proteinExistence type="inferred from homology"/>
<evidence type="ECO:0000256" key="13">
    <source>
        <dbReference type="ARBA" id="ARBA00023136"/>
    </source>
</evidence>
<dbReference type="InterPro" id="IPR011330">
    <property type="entry name" value="Glyco_hydro/deAcase_b/a-brl"/>
</dbReference>
<keyword evidence="18" id="KW-0961">Cell wall biogenesis/degradation</keyword>
<keyword evidence="10 22" id="KW-0732">Signal</keyword>
<feature type="domain" description="NodB homology" evidence="23">
    <location>
        <begin position="156"/>
        <end position="349"/>
    </location>
</feature>
<dbReference type="PROSITE" id="PS51677">
    <property type="entry name" value="NODB"/>
    <property type="match status" value="1"/>
</dbReference>
<evidence type="ECO:0000256" key="9">
    <source>
        <dbReference type="ARBA" id="ARBA00022723"/>
    </source>
</evidence>
<keyword evidence="14" id="KW-0325">Glycoprotein</keyword>
<dbReference type="InterPro" id="IPR050248">
    <property type="entry name" value="Polysacc_deacetylase_ArnD"/>
</dbReference>
<evidence type="ECO:0000256" key="7">
    <source>
        <dbReference type="ARBA" id="ARBA00022525"/>
    </source>
</evidence>
<evidence type="ECO:0000259" key="23">
    <source>
        <dbReference type="PROSITE" id="PS51677"/>
    </source>
</evidence>
<comment type="catalytic activity">
    <reaction evidence="21">
        <text>[(1-&gt;4)-N-acetyl-beta-D-glucosaminyl](n) + n H2O = chitosan + n acetate</text>
        <dbReference type="Rhea" id="RHEA:10464"/>
        <dbReference type="Rhea" id="RHEA-COMP:9593"/>
        <dbReference type="Rhea" id="RHEA-COMP:9597"/>
        <dbReference type="ChEBI" id="CHEBI:15377"/>
        <dbReference type="ChEBI" id="CHEBI:17029"/>
        <dbReference type="ChEBI" id="CHEBI:30089"/>
        <dbReference type="ChEBI" id="CHEBI:57704"/>
        <dbReference type="EC" id="3.5.1.41"/>
    </reaction>
    <physiologicalReaction direction="left-to-right" evidence="21">
        <dbReference type="Rhea" id="RHEA:10465"/>
    </physiologicalReaction>
</comment>
<evidence type="ECO:0000256" key="18">
    <source>
        <dbReference type="ARBA" id="ARBA00023316"/>
    </source>
</evidence>
<evidence type="ECO:0000256" key="10">
    <source>
        <dbReference type="ARBA" id="ARBA00022729"/>
    </source>
</evidence>
<dbReference type="GO" id="GO:0009272">
    <property type="term" value="P:fungal-type cell wall biogenesis"/>
    <property type="evidence" value="ECO:0007669"/>
    <property type="project" value="UniProtKB-ARBA"/>
</dbReference>
<reference evidence="24" key="1">
    <citation type="journal article" date="2014" name="Genome Announc.">
        <title>De novo whole-genome sequence and genome annotation of Lichtheimia ramosa.</title>
        <authorList>
            <person name="Linde J."/>
            <person name="Schwartze V."/>
            <person name="Binder U."/>
            <person name="Lass-Florl C."/>
            <person name="Voigt K."/>
            <person name="Horn F."/>
        </authorList>
    </citation>
    <scope>NUCLEOTIDE SEQUENCE</scope>
    <source>
        <strain evidence="24">JMRC FSU:6197</strain>
    </source>
</reference>
<dbReference type="GO" id="GO:0071555">
    <property type="term" value="P:cell wall organization"/>
    <property type="evidence" value="ECO:0007669"/>
    <property type="project" value="UniProtKB-KW"/>
</dbReference>
<evidence type="ECO:0000256" key="5">
    <source>
        <dbReference type="ARBA" id="ARBA00022475"/>
    </source>
</evidence>
<organism evidence="24">
    <name type="scientific">Lichtheimia ramosa</name>
    <dbReference type="NCBI Taxonomy" id="688394"/>
    <lineage>
        <taxon>Eukaryota</taxon>
        <taxon>Fungi</taxon>
        <taxon>Fungi incertae sedis</taxon>
        <taxon>Mucoromycota</taxon>
        <taxon>Mucoromycotina</taxon>
        <taxon>Mucoromycetes</taxon>
        <taxon>Mucorales</taxon>
        <taxon>Lichtheimiaceae</taxon>
        <taxon>Lichtheimia</taxon>
    </lineage>
</organism>
<dbReference type="EC" id="3.5.1.41" evidence="20"/>
<dbReference type="GO" id="GO:0006032">
    <property type="term" value="P:chitin catabolic process"/>
    <property type="evidence" value="ECO:0007669"/>
    <property type="project" value="UniProtKB-KW"/>
</dbReference>
<comment type="cofactor">
    <cofactor evidence="1">
        <name>Co(2+)</name>
        <dbReference type="ChEBI" id="CHEBI:48828"/>
    </cofactor>
</comment>
<dbReference type="OrthoDB" id="407355at2759"/>
<comment type="subcellular location">
    <subcellularLocation>
        <location evidence="3">Cell membrane</location>
        <topology evidence="3">Lipid-anchor</topology>
        <topology evidence="3">GPI-anchor</topology>
    </subcellularLocation>
    <subcellularLocation>
        <location evidence="2">Secreted</location>
        <location evidence="2">Cell wall</location>
    </subcellularLocation>
</comment>
<evidence type="ECO:0000256" key="17">
    <source>
        <dbReference type="ARBA" id="ARBA00023288"/>
    </source>
</evidence>
<evidence type="ECO:0000256" key="15">
    <source>
        <dbReference type="ARBA" id="ARBA00023277"/>
    </source>
</evidence>
<dbReference type="InterPro" id="IPR002509">
    <property type="entry name" value="NODB_dom"/>
</dbReference>
<protein>
    <recommendedName>
        <fullName evidence="20">chitin deacetylase</fullName>
        <ecNumber evidence="20">3.5.1.41</ecNumber>
    </recommendedName>
</protein>
<sequence length="415" mass="45604">MYTKTIAAALALIQSSSLLVTAGSSTDYWKNFNSSIDPNNINIPDITQTTSYDETQECVYYQPQGINIVQSEWPTPWQTATSNGMNTSQEFQDLYNSIPWSSMPDIPVRTLGPDGSVNMTGYDESSDPDCWWSASTCTKPKHPNVNEDIYACPEPETWGLTYDDGPNCSHNAFYDFLQQEKLKATMFYIGSNVIDWPYGAMRGMKDGHHIADHTWSHQLMTTLTNQEVLAELYYTQKAIKLVTGVTPKFWRPAFGDVDDRVRWIATQLNLTTILWNLDTDDWAAGNSIPVQTIQQTYDDYIEMGKNGTFATSGNIVLTHEIDNTTMQLAVENIPKIKDAYKNVLDVATCMNITHPYMEDNISVAAFGKSNSSDGTSVSGDSSNGSQGGSSAASALVGTKTGAVLALVGAALAFLA</sequence>
<evidence type="ECO:0000313" key="24">
    <source>
        <dbReference type="EMBL" id="CDS03418.1"/>
    </source>
</evidence>
<keyword evidence="9" id="KW-0479">Metal-binding</keyword>
<evidence type="ECO:0000256" key="21">
    <source>
        <dbReference type="ARBA" id="ARBA00048494"/>
    </source>
</evidence>
<evidence type="ECO:0000256" key="20">
    <source>
        <dbReference type="ARBA" id="ARBA00024056"/>
    </source>
</evidence>